<dbReference type="AlphaFoldDB" id="A0A401UQG5"/>
<evidence type="ECO:0000256" key="3">
    <source>
        <dbReference type="ARBA" id="ARBA00023027"/>
    </source>
</evidence>
<dbReference type="GO" id="GO:0006302">
    <property type="term" value="P:double-strand break repair"/>
    <property type="evidence" value="ECO:0007669"/>
    <property type="project" value="TreeGrafter"/>
</dbReference>
<dbReference type="GO" id="GO:0070212">
    <property type="term" value="P:protein poly-ADP-ribosylation"/>
    <property type="evidence" value="ECO:0007669"/>
    <property type="project" value="TreeGrafter"/>
</dbReference>
<dbReference type="InterPro" id="IPR012317">
    <property type="entry name" value="Poly(ADP-ribose)pol_cat_dom"/>
</dbReference>
<evidence type="ECO:0000256" key="2">
    <source>
        <dbReference type="ARBA" id="ARBA00022679"/>
    </source>
</evidence>
<dbReference type="Pfam" id="PF00644">
    <property type="entry name" value="PARP"/>
    <property type="match status" value="1"/>
</dbReference>
<dbReference type="GO" id="GO:0003950">
    <property type="term" value="F:NAD+ poly-ADP-ribosyltransferase activity"/>
    <property type="evidence" value="ECO:0007669"/>
    <property type="project" value="InterPro"/>
</dbReference>
<dbReference type="InterPro" id="IPR050800">
    <property type="entry name" value="ARTD/PARP"/>
</dbReference>
<name>A0A401UQG5_9CLOT</name>
<dbReference type="PANTHER" id="PTHR10459:SF113">
    <property type="entry name" value="POLY [ADP-RIBOSE] POLYMERASE 2"/>
    <property type="match status" value="1"/>
</dbReference>
<evidence type="ECO:0000256" key="1">
    <source>
        <dbReference type="ARBA" id="ARBA00022676"/>
    </source>
</evidence>
<feature type="domain" description="PARP catalytic" evidence="4">
    <location>
        <begin position="207"/>
        <end position="405"/>
    </location>
</feature>
<dbReference type="Proteomes" id="UP000287872">
    <property type="component" value="Unassembled WGS sequence"/>
</dbReference>
<dbReference type="OrthoDB" id="4640276at2"/>
<dbReference type="EMBL" id="BHYK01000021">
    <property type="protein sequence ID" value="GCD11760.1"/>
    <property type="molecule type" value="Genomic_DNA"/>
</dbReference>
<dbReference type="GO" id="GO:1990404">
    <property type="term" value="F:NAD+-protein mono-ADP-ribosyltransferase activity"/>
    <property type="evidence" value="ECO:0007669"/>
    <property type="project" value="TreeGrafter"/>
</dbReference>
<keyword evidence="2" id="KW-0808">Transferase</keyword>
<evidence type="ECO:0000313" key="6">
    <source>
        <dbReference type="Proteomes" id="UP000287872"/>
    </source>
</evidence>
<gene>
    <name evidence="5" type="ORF">Ctaglu_33830</name>
</gene>
<dbReference type="Gene3D" id="3.90.228.10">
    <property type="match status" value="1"/>
</dbReference>
<reference evidence="5 6" key="1">
    <citation type="submission" date="2018-11" db="EMBL/GenBank/DDBJ databases">
        <title>Genome sequencing and assembly of Clostridium tagluense strain A121.</title>
        <authorList>
            <person name="Murakami T."/>
            <person name="Segawa T."/>
            <person name="Shcherbakova V.A."/>
            <person name="Mori H."/>
            <person name="Yoshimura Y."/>
        </authorList>
    </citation>
    <scope>NUCLEOTIDE SEQUENCE [LARGE SCALE GENOMIC DNA]</scope>
    <source>
        <strain evidence="5 6">A121</strain>
    </source>
</reference>
<evidence type="ECO:0000259" key="4">
    <source>
        <dbReference type="PROSITE" id="PS51059"/>
    </source>
</evidence>
<keyword evidence="6" id="KW-1185">Reference proteome</keyword>
<sequence length="405" mass="47346">MEDKKYLYLVKVEPHANNNKYYKMIQLDDNNFQVEYGRIACASPAKRIYEMSDWDSKLKEKIEKKHYVDQTRLVAEIRVTGKTNEYIEIKDASIRNIVLRLQQMARQAIKDNYTITSESVTKVMINEAQLMLDKLIHSNKMDIFNKLLVELFQIIPRKMARVSDYLAHNNNDFTIIMEREQDLLDVMEGQVKQQELVQDTNISVEELPSQTILEVMGLKIENITEKDERIIKSNLADIANRFCQGWKITNLRTQKKYDKFIQENKIKDNRLLFHGSRNENFWSIINNGLILRPSAIITGKMFGYGIYFAPNPKKSLGYTSIEGSYWSNGNSKSAFMGLFDVAYGKPYDVYSFEHDYNSLTYEKLQNKCSGANSLHAHKDKGMLRNDEIVVYREEQLTIKYLIELK</sequence>
<accession>A0A401UQG5</accession>
<dbReference type="SUPFAM" id="SSF56399">
    <property type="entry name" value="ADP-ribosylation"/>
    <property type="match status" value="1"/>
</dbReference>
<proteinExistence type="predicted"/>
<evidence type="ECO:0000313" key="5">
    <source>
        <dbReference type="EMBL" id="GCD11760.1"/>
    </source>
</evidence>
<keyword evidence="1" id="KW-0328">Glycosyltransferase</keyword>
<dbReference type="PROSITE" id="PS51059">
    <property type="entry name" value="PARP_CATALYTIC"/>
    <property type="match status" value="1"/>
</dbReference>
<dbReference type="RefSeq" id="WP_125003856.1">
    <property type="nucleotide sequence ID" value="NZ_BHYK01000021.1"/>
</dbReference>
<protein>
    <recommendedName>
        <fullName evidence="4">PARP catalytic domain-containing protein</fullName>
    </recommendedName>
</protein>
<comment type="caution">
    <text evidence="5">The sequence shown here is derived from an EMBL/GenBank/DDBJ whole genome shotgun (WGS) entry which is preliminary data.</text>
</comment>
<keyword evidence="3" id="KW-0520">NAD</keyword>
<dbReference type="PANTHER" id="PTHR10459">
    <property type="entry name" value="DNA LIGASE"/>
    <property type="match status" value="1"/>
</dbReference>
<organism evidence="5 6">
    <name type="scientific">Clostridium tagluense</name>
    <dbReference type="NCBI Taxonomy" id="360422"/>
    <lineage>
        <taxon>Bacteria</taxon>
        <taxon>Bacillati</taxon>
        <taxon>Bacillota</taxon>
        <taxon>Clostridia</taxon>
        <taxon>Eubacteriales</taxon>
        <taxon>Clostridiaceae</taxon>
        <taxon>Clostridium</taxon>
    </lineage>
</organism>